<gene>
    <name evidence="2" type="ORF">C437_15396</name>
</gene>
<dbReference type="AlphaFoldDB" id="M0IY75"/>
<feature type="transmembrane region" description="Helical" evidence="1">
    <location>
        <begin position="37"/>
        <end position="57"/>
    </location>
</feature>
<evidence type="ECO:0000313" key="3">
    <source>
        <dbReference type="Proteomes" id="UP000011534"/>
    </source>
</evidence>
<keyword evidence="3" id="KW-1185">Reference proteome</keyword>
<reference evidence="2 3" key="1">
    <citation type="journal article" date="2014" name="PLoS Genet.">
        <title>Phylogenetically driven sequencing of extremely halophilic archaea reveals strategies for static and dynamic osmo-response.</title>
        <authorList>
            <person name="Becker E.A."/>
            <person name="Seitzer P.M."/>
            <person name="Tritt A."/>
            <person name="Larsen D."/>
            <person name="Krusor M."/>
            <person name="Yao A.I."/>
            <person name="Wu D."/>
            <person name="Madern D."/>
            <person name="Eisen J.A."/>
            <person name="Darling A.E."/>
            <person name="Facciotti M.T."/>
        </authorList>
    </citation>
    <scope>NUCLEOTIDE SEQUENCE [LARGE SCALE GENOMIC DNA]</scope>
    <source>
        <strain evidence="2 3">ATCC 29715</strain>
    </source>
</reference>
<feature type="transmembrane region" description="Helical" evidence="1">
    <location>
        <begin position="64"/>
        <end position="85"/>
    </location>
</feature>
<accession>M0IY75</accession>
<dbReference type="EMBL" id="AOLQ01000065">
    <property type="protein sequence ID" value="EMA01817.1"/>
    <property type="molecule type" value="Genomic_DNA"/>
</dbReference>
<keyword evidence="1" id="KW-1133">Transmembrane helix</keyword>
<evidence type="ECO:0000256" key="1">
    <source>
        <dbReference type="SAM" id="Phobius"/>
    </source>
</evidence>
<name>M0IY75_HALVA</name>
<dbReference type="RefSeq" id="WP_004517853.1">
    <property type="nucleotide sequence ID" value="NZ_AOLQ01000065.1"/>
</dbReference>
<dbReference type="Proteomes" id="UP000011534">
    <property type="component" value="Unassembled WGS sequence"/>
</dbReference>
<sequence>MISVGEIVRHPATALSVVVTSLAQLFQLPVIDAVLGVLWGQLSILFTGTSIFAFTVLPNVELGALSWLSGNVQIVAVVLGVAYGLKLLTQVVEKVIAEVDQ</sequence>
<keyword evidence="1" id="KW-0812">Transmembrane</keyword>
<organism evidence="2 3">
    <name type="scientific">Haloarcula vallismortis ATCC 29715</name>
    <dbReference type="NCBI Taxonomy" id="662477"/>
    <lineage>
        <taxon>Archaea</taxon>
        <taxon>Methanobacteriati</taxon>
        <taxon>Methanobacteriota</taxon>
        <taxon>Stenosarchaea group</taxon>
        <taxon>Halobacteria</taxon>
        <taxon>Halobacteriales</taxon>
        <taxon>Haloarculaceae</taxon>
        <taxon>Haloarcula</taxon>
    </lineage>
</organism>
<protein>
    <submittedName>
        <fullName evidence="2">Uncharacterized protein</fullName>
    </submittedName>
</protein>
<dbReference type="PATRIC" id="fig|662477.6.peg.3001"/>
<evidence type="ECO:0000313" key="2">
    <source>
        <dbReference type="EMBL" id="EMA01817.1"/>
    </source>
</evidence>
<comment type="caution">
    <text evidence="2">The sequence shown here is derived from an EMBL/GenBank/DDBJ whole genome shotgun (WGS) entry which is preliminary data.</text>
</comment>
<proteinExistence type="predicted"/>
<keyword evidence="1" id="KW-0472">Membrane</keyword>